<dbReference type="Proteomes" id="UP000619078">
    <property type="component" value="Unassembled WGS sequence"/>
</dbReference>
<dbReference type="Pfam" id="PF00116">
    <property type="entry name" value="COX2"/>
    <property type="match status" value="1"/>
</dbReference>
<keyword evidence="3" id="KW-0186">Copper</keyword>
<dbReference type="PROSITE" id="PS00078">
    <property type="entry name" value="COX2"/>
    <property type="match status" value="1"/>
</dbReference>
<feature type="domain" description="Cytochrome oxidase subunit II copper A binding" evidence="5">
    <location>
        <begin position="52"/>
        <end position="150"/>
    </location>
</feature>
<name>A0A926NPZ1_9SPHI</name>
<dbReference type="GO" id="GO:0005507">
    <property type="term" value="F:copper ion binding"/>
    <property type="evidence" value="ECO:0007669"/>
    <property type="project" value="InterPro"/>
</dbReference>
<dbReference type="InterPro" id="IPR051403">
    <property type="entry name" value="NosZ/Cyto_c_oxidase_sub2"/>
</dbReference>
<comment type="subcellular location">
    <subcellularLocation>
        <location evidence="1">Cell envelope</location>
    </subcellularLocation>
</comment>
<dbReference type="PANTHER" id="PTHR42838">
    <property type="entry name" value="CYTOCHROME C OXIDASE SUBUNIT II"/>
    <property type="match status" value="1"/>
</dbReference>
<keyword evidence="4" id="KW-0472">Membrane</keyword>
<dbReference type="GO" id="GO:0004129">
    <property type="term" value="F:cytochrome-c oxidase activity"/>
    <property type="evidence" value="ECO:0007669"/>
    <property type="project" value="InterPro"/>
</dbReference>
<sequence length="150" mass="16878">MNKYEIRVIVLAGLLLSAFFFAILYNDFSRNIDVPACVTYSGTFKVPHVKKLDRSTYEVYGVAKMWAFTPEDLTFPEGSTIDLYLTSDDVVHGFNIVKKGVNLMAVPGATTKTTVTFETAGVYRILCHEYCGSGHQYMMGKITITPKKYY</sequence>
<evidence type="ECO:0000256" key="2">
    <source>
        <dbReference type="ARBA" id="ARBA00022723"/>
    </source>
</evidence>
<evidence type="ECO:0000313" key="6">
    <source>
        <dbReference type="EMBL" id="MBD1392927.1"/>
    </source>
</evidence>
<keyword evidence="2" id="KW-0479">Metal-binding</keyword>
<keyword evidence="4" id="KW-1133">Transmembrane helix</keyword>
<protein>
    <submittedName>
        <fullName evidence="6">Cytochrome C oxidase subunit II</fullName>
    </submittedName>
</protein>
<dbReference type="RefSeq" id="WP_191162297.1">
    <property type="nucleotide sequence ID" value="NZ_JACWMX010000002.1"/>
</dbReference>
<dbReference type="PANTHER" id="PTHR42838:SF2">
    <property type="entry name" value="NITROUS-OXIDE REDUCTASE"/>
    <property type="match status" value="1"/>
</dbReference>
<dbReference type="Gene3D" id="2.60.40.420">
    <property type="entry name" value="Cupredoxins - blue copper proteins"/>
    <property type="match status" value="1"/>
</dbReference>
<evidence type="ECO:0000256" key="1">
    <source>
        <dbReference type="ARBA" id="ARBA00004196"/>
    </source>
</evidence>
<organism evidence="6 7">
    <name type="scientific">Mucilaginibacter glaciei</name>
    <dbReference type="NCBI Taxonomy" id="2772109"/>
    <lineage>
        <taxon>Bacteria</taxon>
        <taxon>Pseudomonadati</taxon>
        <taxon>Bacteroidota</taxon>
        <taxon>Sphingobacteriia</taxon>
        <taxon>Sphingobacteriales</taxon>
        <taxon>Sphingobacteriaceae</taxon>
        <taxon>Mucilaginibacter</taxon>
    </lineage>
</organism>
<gene>
    <name evidence="6" type="ORF">IDJ76_07450</name>
</gene>
<dbReference type="InterPro" id="IPR001505">
    <property type="entry name" value="Copper_CuA"/>
</dbReference>
<keyword evidence="4" id="KW-0812">Transmembrane</keyword>
<dbReference type="GO" id="GO:0030313">
    <property type="term" value="C:cell envelope"/>
    <property type="evidence" value="ECO:0007669"/>
    <property type="project" value="UniProtKB-SubCell"/>
</dbReference>
<feature type="transmembrane region" description="Helical" evidence="4">
    <location>
        <begin position="6"/>
        <end position="25"/>
    </location>
</feature>
<keyword evidence="7" id="KW-1185">Reference proteome</keyword>
<dbReference type="EMBL" id="JACWMX010000002">
    <property type="protein sequence ID" value="MBD1392927.1"/>
    <property type="molecule type" value="Genomic_DNA"/>
</dbReference>
<dbReference type="InterPro" id="IPR008972">
    <property type="entry name" value="Cupredoxin"/>
</dbReference>
<proteinExistence type="predicted"/>
<dbReference type="PROSITE" id="PS50857">
    <property type="entry name" value="COX2_CUA"/>
    <property type="match status" value="1"/>
</dbReference>
<dbReference type="SUPFAM" id="SSF49503">
    <property type="entry name" value="Cupredoxins"/>
    <property type="match status" value="1"/>
</dbReference>
<evidence type="ECO:0000256" key="4">
    <source>
        <dbReference type="SAM" id="Phobius"/>
    </source>
</evidence>
<dbReference type="AlphaFoldDB" id="A0A926NPZ1"/>
<evidence type="ECO:0000259" key="5">
    <source>
        <dbReference type="PROSITE" id="PS50857"/>
    </source>
</evidence>
<comment type="caution">
    <text evidence="6">The sequence shown here is derived from an EMBL/GenBank/DDBJ whole genome shotgun (WGS) entry which is preliminary data.</text>
</comment>
<dbReference type="GO" id="GO:0016020">
    <property type="term" value="C:membrane"/>
    <property type="evidence" value="ECO:0007669"/>
    <property type="project" value="InterPro"/>
</dbReference>
<evidence type="ECO:0000256" key="3">
    <source>
        <dbReference type="ARBA" id="ARBA00023008"/>
    </source>
</evidence>
<evidence type="ECO:0000313" key="7">
    <source>
        <dbReference type="Proteomes" id="UP000619078"/>
    </source>
</evidence>
<accession>A0A926NPZ1</accession>
<dbReference type="InterPro" id="IPR002429">
    <property type="entry name" value="CcO_II-like_C"/>
</dbReference>
<reference evidence="6" key="1">
    <citation type="submission" date="2020-09" db="EMBL/GenBank/DDBJ databases">
        <title>Novel species of Mucilaginibacter isolated from a glacier on the Tibetan Plateau.</title>
        <authorList>
            <person name="Liu Q."/>
            <person name="Xin Y.-H."/>
        </authorList>
    </citation>
    <scope>NUCLEOTIDE SEQUENCE</scope>
    <source>
        <strain evidence="6">ZB1P21</strain>
    </source>
</reference>